<dbReference type="AlphaFoldDB" id="A0AAW5R0Y9"/>
<dbReference type="Pfam" id="PF01750">
    <property type="entry name" value="HycI"/>
    <property type="match status" value="1"/>
</dbReference>
<dbReference type="Proteomes" id="UP001320898">
    <property type="component" value="Unassembled WGS sequence"/>
</dbReference>
<keyword evidence="2 5" id="KW-0645">Protease</keyword>
<evidence type="ECO:0000313" key="6">
    <source>
        <dbReference type="Proteomes" id="UP001320898"/>
    </source>
</evidence>
<evidence type="ECO:0000256" key="1">
    <source>
        <dbReference type="ARBA" id="ARBA00006814"/>
    </source>
</evidence>
<dbReference type="Gene3D" id="3.40.50.1450">
    <property type="entry name" value="HybD-like"/>
    <property type="match status" value="1"/>
</dbReference>
<dbReference type="RefSeq" id="WP_261617044.1">
    <property type="nucleotide sequence ID" value="NZ_JALIDZ010000007.1"/>
</dbReference>
<dbReference type="GO" id="GO:0016485">
    <property type="term" value="P:protein processing"/>
    <property type="evidence" value="ECO:0007669"/>
    <property type="project" value="TreeGrafter"/>
</dbReference>
<dbReference type="SUPFAM" id="SSF53163">
    <property type="entry name" value="HybD-like"/>
    <property type="match status" value="1"/>
</dbReference>
<organism evidence="5 6">
    <name type="scientific">Microbaculum marinisediminis</name>
    <dbReference type="NCBI Taxonomy" id="2931392"/>
    <lineage>
        <taxon>Bacteria</taxon>
        <taxon>Pseudomonadati</taxon>
        <taxon>Pseudomonadota</taxon>
        <taxon>Alphaproteobacteria</taxon>
        <taxon>Hyphomicrobiales</taxon>
        <taxon>Tepidamorphaceae</taxon>
        <taxon>Microbaculum</taxon>
    </lineage>
</organism>
<proteinExistence type="inferred from homology"/>
<keyword evidence="3" id="KW-0064">Aspartyl protease</keyword>
<dbReference type="InterPro" id="IPR000671">
    <property type="entry name" value="Peptidase_A31"/>
</dbReference>
<dbReference type="PANTHER" id="PTHR30302">
    <property type="entry name" value="HYDROGENASE 1 MATURATION PROTEASE"/>
    <property type="match status" value="1"/>
</dbReference>
<sequence length="156" mass="15835">MTDRLVIGVGNADRGDDAAGLIAAGFVADAGLDGVRVIRSAAEPQGLMEAWRGVPAVWLVDACVPMTRAGAVHRFEAHAAPLPERLGALSSHGISLATTIELARALGALPPRLTVYAIEAAAFAPGGRITPAVAEAARRVADEICAELAAPAEPAG</sequence>
<keyword evidence="4" id="KW-0378">Hydrolase</keyword>
<evidence type="ECO:0000256" key="4">
    <source>
        <dbReference type="ARBA" id="ARBA00022801"/>
    </source>
</evidence>
<evidence type="ECO:0000313" key="5">
    <source>
        <dbReference type="EMBL" id="MCT8973479.1"/>
    </source>
</evidence>
<dbReference type="GO" id="GO:0008047">
    <property type="term" value="F:enzyme activator activity"/>
    <property type="evidence" value="ECO:0007669"/>
    <property type="project" value="InterPro"/>
</dbReference>
<dbReference type="EMBL" id="JALIDZ010000007">
    <property type="protein sequence ID" value="MCT8973479.1"/>
    <property type="molecule type" value="Genomic_DNA"/>
</dbReference>
<comment type="similarity">
    <text evidence="1">Belongs to the peptidase A31 family.</text>
</comment>
<name>A0AAW5R0Y9_9HYPH</name>
<accession>A0AAW5R0Y9</accession>
<dbReference type="GO" id="GO:0004190">
    <property type="term" value="F:aspartic-type endopeptidase activity"/>
    <property type="evidence" value="ECO:0007669"/>
    <property type="project" value="UniProtKB-KW"/>
</dbReference>
<keyword evidence="6" id="KW-1185">Reference proteome</keyword>
<dbReference type="PANTHER" id="PTHR30302:SF1">
    <property type="entry name" value="HYDROGENASE 2 MATURATION PROTEASE"/>
    <property type="match status" value="1"/>
</dbReference>
<gene>
    <name evidence="5" type="ORF">MUB46_16575</name>
</gene>
<protein>
    <submittedName>
        <fullName evidence="5">Hydrogenase maturation protease</fullName>
    </submittedName>
</protein>
<evidence type="ECO:0000256" key="2">
    <source>
        <dbReference type="ARBA" id="ARBA00022670"/>
    </source>
</evidence>
<reference evidence="5 6" key="1">
    <citation type="submission" date="2022-04" db="EMBL/GenBank/DDBJ databases">
        <authorList>
            <person name="Ye Y.-Q."/>
            <person name="Du Z.-J."/>
        </authorList>
    </citation>
    <scope>NUCLEOTIDE SEQUENCE [LARGE SCALE GENOMIC DNA]</scope>
    <source>
        <strain evidence="5 6">A6E488</strain>
    </source>
</reference>
<dbReference type="InterPro" id="IPR023430">
    <property type="entry name" value="Pept_HybD-like_dom_sf"/>
</dbReference>
<evidence type="ECO:0000256" key="3">
    <source>
        <dbReference type="ARBA" id="ARBA00022750"/>
    </source>
</evidence>
<comment type="caution">
    <text evidence="5">The sequence shown here is derived from an EMBL/GenBank/DDBJ whole genome shotgun (WGS) entry which is preliminary data.</text>
</comment>
<dbReference type="CDD" id="cd00518">
    <property type="entry name" value="H2MP"/>
    <property type="match status" value="1"/>
</dbReference>
<dbReference type="NCBIfam" id="TIGR00072">
    <property type="entry name" value="hydrog_prot"/>
    <property type="match status" value="1"/>
</dbReference>